<proteinExistence type="predicted"/>
<sequence>MNWYLIEDLLGDNKTTCRGADFREATKEWFPADNEEVRDVVDCVAESLESGDLAPALNEWESYLGIRITPIEK</sequence>
<evidence type="ECO:0000313" key="1">
    <source>
        <dbReference type="EMBL" id="APT85340.1"/>
    </source>
</evidence>
<organism evidence="1 2">
    <name type="scientific">Corynebacterium aquilae DSM 44791</name>
    <dbReference type="NCBI Taxonomy" id="1431546"/>
    <lineage>
        <taxon>Bacteria</taxon>
        <taxon>Bacillati</taxon>
        <taxon>Actinomycetota</taxon>
        <taxon>Actinomycetes</taxon>
        <taxon>Mycobacteriales</taxon>
        <taxon>Corynebacteriaceae</taxon>
        <taxon>Corynebacterium</taxon>
    </lineage>
</organism>
<dbReference type="RefSeq" id="WP_075727297.1">
    <property type="nucleotide sequence ID" value="NZ_CP009245.1"/>
</dbReference>
<gene>
    <name evidence="1" type="ORF">CAQU_10035</name>
</gene>
<dbReference type="KEGG" id="caqu:CAQU_10035"/>
<keyword evidence="2" id="KW-1185">Reference proteome</keyword>
<name>A0A1L7CHK2_9CORY</name>
<accession>A0A1L7CHK2</accession>
<dbReference type="Proteomes" id="UP000185478">
    <property type="component" value="Chromosome"/>
</dbReference>
<dbReference type="STRING" id="1431546.CAQU_10035"/>
<protein>
    <submittedName>
        <fullName evidence="1">Uncharacterized protein</fullName>
    </submittedName>
</protein>
<dbReference type="EMBL" id="CP009245">
    <property type="protein sequence ID" value="APT85340.1"/>
    <property type="molecule type" value="Genomic_DNA"/>
</dbReference>
<evidence type="ECO:0000313" key="2">
    <source>
        <dbReference type="Proteomes" id="UP000185478"/>
    </source>
</evidence>
<dbReference type="AlphaFoldDB" id="A0A1L7CHK2"/>
<reference evidence="1 2" key="1">
    <citation type="submission" date="2014-08" db="EMBL/GenBank/DDBJ databases">
        <title>Complete genome sequence of Corynebacterium aquilae S-613T(T) (=DSM 44791(T)), isolated from the choana of a healthy golden eagle.</title>
        <authorList>
            <person name="Ruckert C."/>
            <person name="Albersmeier A."/>
            <person name="Winkler A."/>
            <person name="Kalinowski J."/>
        </authorList>
    </citation>
    <scope>NUCLEOTIDE SEQUENCE [LARGE SCALE GENOMIC DNA]</scope>
    <source>
        <strain evidence="1 2">S-613</strain>
    </source>
</reference>